<reference evidence="1 2" key="1">
    <citation type="submission" date="2017-06" db="EMBL/GenBank/DDBJ databases">
        <title>Sequencing and comparative analysis of myxobacterial genomes.</title>
        <authorList>
            <person name="Rupp O."/>
            <person name="Goesmann A."/>
            <person name="Sogaard-Andersen L."/>
        </authorList>
    </citation>
    <scope>NUCLEOTIDE SEQUENCE [LARGE SCALE GENOMIC DNA]</scope>
    <source>
        <strain evidence="1 2">DSM 14697</strain>
    </source>
</reference>
<evidence type="ECO:0000313" key="2">
    <source>
        <dbReference type="Proteomes" id="UP000217343"/>
    </source>
</evidence>
<dbReference type="KEGG" id="mmas:MYMAC_006290"/>
<name>A0A250K3G9_9BACT</name>
<dbReference type="OrthoDB" id="5521529at2"/>
<evidence type="ECO:0000313" key="1">
    <source>
        <dbReference type="EMBL" id="ATB50634.1"/>
    </source>
</evidence>
<organism evidence="1 2">
    <name type="scientific">Corallococcus macrosporus DSM 14697</name>
    <dbReference type="NCBI Taxonomy" id="1189310"/>
    <lineage>
        <taxon>Bacteria</taxon>
        <taxon>Pseudomonadati</taxon>
        <taxon>Myxococcota</taxon>
        <taxon>Myxococcia</taxon>
        <taxon>Myxococcales</taxon>
        <taxon>Cystobacterineae</taxon>
        <taxon>Myxococcaceae</taxon>
        <taxon>Corallococcus</taxon>
    </lineage>
</organism>
<dbReference type="EMBL" id="CP022203">
    <property type="protein sequence ID" value="ATB50634.1"/>
    <property type="molecule type" value="Genomic_DNA"/>
</dbReference>
<sequence>MMTPMMPQTLPLPLLVTVSALLSGCFSDTDTICERRKECFSDTLNVQSCEDDLRDWMERQDQERRRDTLADCADCVGSKTCSQIRTACIGACMGVP</sequence>
<dbReference type="Proteomes" id="UP000217343">
    <property type="component" value="Chromosome"/>
</dbReference>
<dbReference type="AlphaFoldDB" id="A0A250K3G9"/>
<gene>
    <name evidence="1" type="ORF">MYMAC_006290</name>
</gene>
<protein>
    <submittedName>
        <fullName evidence="1">Uncharacterized protein</fullName>
    </submittedName>
</protein>
<keyword evidence="2" id="KW-1185">Reference proteome</keyword>
<accession>A0A250K3G9</accession>
<proteinExistence type="predicted"/>